<sequence length="122" mass="14353">MDNFCSDFLTRFAVIKPIPTVEAIEVVNFIVEVNNFVEHRVHTETRCSQKNDKGSRTFVLIKYSERNLSVVPDCAATDDYLPLTDQWVDRKIYTDVSRYSLHVRRCRTKKLEQYFTLCDLLL</sequence>
<dbReference type="EMBL" id="BMAW01114139">
    <property type="protein sequence ID" value="GFT60421.1"/>
    <property type="molecule type" value="Genomic_DNA"/>
</dbReference>
<name>A0A8X6TVB9_NEPPI</name>
<keyword evidence="2" id="KW-1185">Reference proteome</keyword>
<comment type="caution">
    <text evidence="1">The sequence shown here is derived from an EMBL/GenBank/DDBJ whole genome shotgun (WGS) entry which is preliminary data.</text>
</comment>
<dbReference type="AlphaFoldDB" id="A0A8X6TVB9"/>
<protein>
    <submittedName>
        <fullName evidence="1">Integrase catalytic domain-containing protein</fullName>
    </submittedName>
</protein>
<evidence type="ECO:0000313" key="2">
    <source>
        <dbReference type="Proteomes" id="UP000887013"/>
    </source>
</evidence>
<evidence type="ECO:0000313" key="1">
    <source>
        <dbReference type="EMBL" id="GFT60421.1"/>
    </source>
</evidence>
<organism evidence="1 2">
    <name type="scientific">Nephila pilipes</name>
    <name type="common">Giant wood spider</name>
    <name type="synonym">Nephila maculata</name>
    <dbReference type="NCBI Taxonomy" id="299642"/>
    <lineage>
        <taxon>Eukaryota</taxon>
        <taxon>Metazoa</taxon>
        <taxon>Ecdysozoa</taxon>
        <taxon>Arthropoda</taxon>
        <taxon>Chelicerata</taxon>
        <taxon>Arachnida</taxon>
        <taxon>Araneae</taxon>
        <taxon>Araneomorphae</taxon>
        <taxon>Entelegynae</taxon>
        <taxon>Araneoidea</taxon>
        <taxon>Nephilidae</taxon>
        <taxon>Nephila</taxon>
    </lineage>
</organism>
<gene>
    <name evidence="1" type="primary">AVEN_36031_1</name>
    <name evidence="1" type="ORF">NPIL_360301</name>
</gene>
<proteinExistence type="predicted"/>
<dbReference type="Proteomes" id="UP000887013">
    <property type="component" value="Unassembled WGS sequence"/>
</dbReference>
<reference evidence="1" key="1">
    <citation type="submission" date="2020-08" db="EMBL/GenBank/DDBJ databases">
        <title>Multicomponent nature underlies the extraordinary mechanical properties of spider dragline silk.</title>
        <authorList>
            <person name="Kono N."/>
            <person name="Nakamura H."/>
            <person name="Mori M."/>
            <person name="Yoshida Y."/>
            <person name="Ohtoshi R."/>
            <person name="Malay A.D."/>
            <person name="Moran D.A.P."/>
            <person name="Tomita M."/>
            <person name="Numata K."/>
            <person name="Arakawa K."/>
        </authorList>
    </citation>
    <scope>NUCLEOTIDE SEQUENCE</scope>
</reference>
<accession>A0A8X6TVB9</accession>